<sequence>MRSGAAGGPYHRPASPQRPSHHDIEPISPAESLPSEFRSLPPCRNQTPSAAHQSLNGLGLSHPEDLPSNESPRQQELGIGDDGVARLQHRAVTPLHRNDHHRSRNQGWAELQSPQSRGNHAQRFSNHVRSRSTMDDLASAALSPASQSNPFAVNGSPSQTRPSTSHVSPSQYRESPYEPPAKRVKSAHIPSTEWASQPPTNHISVRRPSQADEADVMLLLGLKQEVNFKRQITPQLNHAQLHRIAEHQSPKYNAYTPEPVTAHARPTYSPDAMHIDESGPSVTQEQVYEAPALAPPNGLTATYENGDANAQPTSIRPPEPSSSTLNVKKARRLKPDQIEKEVCAQCGKSEQRTGDDENSISWIRCDVCNRWFHSLCAGIMGKAEARAIDKFICKSCEPEHGETTYVRTSSRARTAIDYAGLNQGVIKSSVETSLHHYIQPFRTGKFKIQPDDFARVRPELLTAEFFQSFDNMKRPFVVPAAWNPRFGQRSEETESETAEKGTDTRIDGDGNHTTETEVTAAANDNEEVIDCDQDHLDMVMPRGLTVRKVANIVGLDYPLPGVIDVKSQETKGVWTLGKWADYYDESGEKPVRNVISLEVSETSLGRVMRRPKVVRDLDLEDHVWPFEQYPDKKKKSVQFYCLMSVADSYTDFHIDFGGSSVYYHILKGTKVFFFIPPEDRYLKKYEEWCNSSTQNDTWLPDLCGGNVTRVDLHEGDTAFIPAGWIHSVWTPEDSLVIGGNFLTKIDYEAQFKVATIEKNTHVAATFRYPFFQKVMWYALIKYLEEDPVPKDVMEDFQEDPDFTFLRANPVWLEIDDLQPTAEPGSADFNYRFYPKSEIKGLPALRDYLYRTARIASDLPVDNINKKAIDAVKRSVPKEHGDPLVLIKTFAIWYAWKTGGEKAPAWVHDDELEGSEAAKIKKQKAVNHRIPGERTSSRRIAQIEQKTEEQAQEAAVVASQQGETWPGRESTFPSVVTPYKPGASAPGVNSDATRKHKPASTKPTTVRQACDACRKRRVKCRHREGSVPVNGKSSSPRSISPMGDFIPPTNGAGHDDHAAQPADAFSSSLAQAALASMDAPNSDALLNNNADQSPPSGKKSRSKACDECRKSKRRCVHDEYGNVDPAKAAEPTKPRGSTSSKRPARPSDGEWSIKDARLDSNSSNRGGDISALIDPALFASSSTADSSGQPVKPEAPLSNGVGVTPSVERPRTSSGAMIKMDPDQRSPNMIHQLSTEIATGYVVPEHAIDDSEPVATNTPAASMSPPLQRHSSRQSQTVQRFVPDEYRTPSKPAPDALRRRSSASGPGGPMGAVSRRSSSHTSDAIHVSLTNGVKPSTGSNGERPGSRGRSSTAESTELTADEQLARTLQAEEHGLRRRQSMLRI</sequence>
<keyword evidence="12" id="KW-0804">Transcription</keyword>
<evidence type="ECO:0000256" key="12">
    <source>
        <dbReference type="ARBA" id="ARBA00023163"/>
    </source>
</evidence>
<dbReference type="Pfam" id="PF00628">
    <property type="entry name" value="PHD"/>
    <property type="match status" value="1"/>
</dbReference>
<dbReference type="EC" id="1.14.11.27" evidence="4"/>
<keyword evidence="9" id="KW-0560">Oxidoreductase</keyword>
<feature type="compositionally biased region" description="Polar residues" evidence="17">
    <location>
        <begin position="1083"/>
        <end position="1094"/>
    </location>
</feature>
<dbReference type="InterPro" id="IPR019786">
    <property type="entry name" value="Zinc_finger_PHD-type_CS"/>
</dbReference>
<keyword evidence="11" id="KW-0805">Transcription regulation</keyword>
<evidence type="ECO:0000256" key="9">
    <source>
        <dbReference type="ARBA" id="ARBA00023002"/>
    </source>
</evidence>
<comment type="cofactor">
    <cofactor evidence="1">
        <name>Fe(2+)</name>
        <dbReference type="ChEBI" id="CHEBI:29033"/>
    </cofactor>
</comment>
<evidence type="ECO:0000256" key="7">
    <source>
        <dbReference type="ARBA" id="ARBA00022771"/>
    </source>
</evidence>
<evidence type="ECO:0000256" key="15">
    <source>
        <dbReference type="ARBA" id="ARBA00047915"/>
    </source>
</evidence>
<feature type="region of interest" description="Disordered" evidence="17">
    <location>
        <begin position="1080"/>
        <end position="1226"/>
    </location>
</feature>
<dbReference type="Pfam" id="PF02373">
    <property type="entry name" value="JmjC"/>
    <property type="match status" value="1"/>
</dbReference>
<keyword evidence="6" id="KW-0479">Metal-binding</keyword>
<feature type="compositionally biased region" description="Basic and acidic residues" evidence="17">
    <location>
        <begin position="488"/>
        <end position="512"/>
    </location>
</feature>
<keyword evidence="10" id="KW-0408">Iron</keyword>
<dbReference type="SUPFAM" id="SSF57903">
    <property type="entry name" value="FYVE/PHD zinc finger"/>
    <property type="match status" value="1"/>
</dbReference>
<dbReference type="GO" id="GO:0140680">
    <property type="term" value="F:histone H3K36me/H3K36me2 demethylase activity"/>
    <property type="evidence" value="ECO:0007669"/>
    <property type="project" value="UniProtKB-EC"/>
</dbReference>
<dbReference type="GO" id="GO:0000981">
    <property type="term" value="F:DNA-binding transcription factor activity, RNA polymerase II-specific"/>
    <property type="evidence" value="ECO:0007669"/>
    <property type="project" value="InterPro"/>
</dbReference>
<feature type="compositionally biased region" description="Polar residues" evidence="17">
    <location>
        <begin position="1347"/>
        <end position="1357"/>
    </location>
</feature>
<organism evidence="20 21">
    <name type="scientific">Cyphellophora attinorum</name>
    <dbReference type="NCBI Taxonomy" id="1664694"/>
    <lineage>
        <taxon>Eukaryota</taxon>
        <taxon>Fungi</taxon>
        <taxon>Dikarya</taxon>
        <taxon>Ascomycota</taxon>
        <taxon>Pezizomycotina</taxon>
        <taxon>Eurotiomycetes</taxon>
        <taxon>Chaetothyriomycetidae</taxon>
        <taxon>Chaetothyriales</taxon>
        <taxon>Cyphellophoraceae</taxon>
        <taxon>Cyphellophora</taxon>
    </lineage>
</organism>
<dbReference type="GO" id="GO:0008270">
    <property type="term" value="F:zinc ion binding"/>
    <property type="evidence" value="ECO:0007669"/>
    <property type="project" value="UniProtKB-KW"/>
</dbReference>
<feature type="region of interest" description="Disordered" evidence="17">
    <location>
        <begin position="485"/>
        <end position="512"/>
    </location>
</feature>
<feature type="compositionally biased region" description="Polar residues" evidence="17">
    <location>
        <begin position="44"/>
        <end position="56"/>
    </location>
</feature>
<evidence type="ECO:0000256" key="17">
    <source>
        <dbReference type="SAM" id="MobiDB-lite"/>
    </source>
</evidence>
<keyword evidence="21" id="KW-1185">Reference proteome</keyword>
<feature type="region of interest" description="Disordered" evidence="17">
    <location>
        <begin position="1"/>
        <end position="209"/>
    </location>
</feature>
<evidence type="ECO:0000256" key="2">
    <source>
        <dbReference type="ARBA" id="ARBA00004123"/>
    </source>
</evidence>
<feature type="domain" description="JmjC" evidence="19">
    <location>
        <begin position="599"/>
        <end position="758"/>
    </location>
</feature>
<evidence type="ECO:0000256" key="10">
    <source>
        <dbReference type="ARBA" id="ARBA00023004"/>
    </source>
</evidence>
<comment type="subcellular location">
    <subcellularLocation>
        <location evidence="2">Nucleus</location>
    </subcellularLocation>
</comment>
<dbReference type="GeneID" id="28732160"/>
<feature type="compositionally biased region" description="Polar residues" evidence="17">
    <location>
        <begin position="1314"/>
        <end position="1339"/>
    </location>
</feature>
<dbReference type="InterPro" id="IPR050690">
    <property type="entry name" value="JHDM1_Histone_Demethylase"/>
</dbReference>
<feature type="compositionally biased region" description="Polar residues" evidence="17">
    <location>
        <begin position="193"/>
        <end position="203"/>
    </location>
</feature>
<gene>
    <name evidence="20" type="ORF">AB675_11433</name>
</gene>
<reference evidence="20 21" key="1">
    <citation type="submission" date="2015-06" db="EMBL/GenBank/DDBJ databases">
        <title>Draft genome of the ant-associated black yeast Phialophora attae CBS 131958.</title>
        <authorList>
            <person name="Moreno L.F."/>
            <person name="Stielow B.J."/>
            <person name="de Hoog S."/>
            <person name="Vicente V.A."/>
            <person name="Weiss V.A."/>
            <person name="de Vries M."/>
            <person name="Cruz L.M."/>
            <person name="Souza E.M."/>
        </authorList>
    </citation>
    <scope>NUCLEOTIDE SEQUENCE [LARGE SCALE GENOMIC DNA]</scope>
    <source>
        <strain evidence="20 21">CBS 131958</strain>
    </source>
</reference>
<evidence type="ECO:0000256" key="4">
    <source>
        <dbReference type="ARBA" id="ARBA00013246"/>
    </source>
</evidence>
<dbReference type="PROSITE" id="PS01359">
    <property type="entry name" value="ZF_PHD_1"/>
    <property type="match status" value="1"/>
</dbReference>
<dbReference type="InterPro" id="IPR011011">
    <property type="entry name" value="Znf_FYVE_PHD"/>
</dbReference>
<evidence type="ECO:0000313" key="20">
    <source>
        <dbReference type="EMBL" id="KPI40024.1"/>
    </source>
</evidence>
<keyword evidence="7 16" id="KW-0863">Zinc-finger</keyword>
<protein>
    <recommendedName>
        <fullName evidence="5">JmjC domain-containing histone demethylation protein 1</fullName>
        <ecNumber evidence="4">1.14.11.27</ecNumber>
    </recommendedName>
    <alternativeName>
        <fullName evidence="14">[Histone-H3]-lysine-36 demethylase 1</fullName>
    </alternativeName>
</protein>
<dbReference type="SMART" id="SM00558">
    <property type="entry name" value="JmjC"/>
    <property type="match status" value="1"/>
</dbReference>
<feature type="compositionally biased region" description="Basic and acidic residues" evidence="17">
    <location>
        <begin position="1144"/>
        <end position="1157"/>
    </location>
</feature>
<feature type="region of interest" description="Disordered" evidence="17">
    <location>
        <begin position="1243"/>
        <end position="1362"/>
    </location>
</feature>
<dbReference type="STRING" id="1664694.A0A0N1H944"/>
<dbReference type="InterPro" id="IPR001138">
    <property type="entry name" value="Zn2Cys6_DnaBD"/>
</dbReference>
<evidence type="ECO:0000256" key="6">
    <source>
        <dbReference type="ARBA" id="ARBA00022723"/>
    </source>
</evidence>
<proteinExistence type="inferred from homology"/>
<comment type="caution">
    <text evidence="20">The sequence shown here is derived from an EMBL/GenBank/DDBJ whole genome shotgun (WGS) entry which is preliminary data.</text>
</comment>
<evidence type="ECO:0000259" key="18">
    <source>
        <dbReference type="PROSITE" id="PS50016"/>
    </source>
</evidence>
<dbReference type="InterPro" id="IPR019787">
    <property type="entry name" value="Znf_PHD-finger"/>
</dbReference>
<feature type="domain" description="PHD-type" evidence="18">
    <location>
        <begin position="340"/>
        <end position="399"/>
    </location>
</feature>
<dbReference type="EMBL" id="LFJN01000013">
    <property type="protein sequence ID" value="KPI40024.1"/>
    <property type="molecule type" value="Genomic_DNA"/>
</dbReference>
<dbReference type="Gene3D" id="2.60.120.650">
    <property type="entry name" value="Cupin"/>
    <property type="match status" value="2"/>
</dbReference>
<comment type="similarity">
    <text evidence="3">Belongs to the JHDM1 histone demethylase family.</text>
</comment>
<keyword evidence="8" id="KW-0862">Zinc</keyword>
<dbReference type="VEuPathDB" id="FungiDB:AB675_11433"/>
<name>A0A0N1H944_9EURO</name>
<evidence type="ECO:0000256" key="8">
    <source>
        <dbReference type="ARBA" id="ARBA00022833"/>
    </source>
</evidence>
<dbReference type="InterPro" id="IPR001965">
    <property type="entry name" value="Znf_PHD"/>
</dbReference>
<dbReference type="SMART" id="SM00249">
    <property type="entry name" value="PHD"/>
    <property type="match status" value="1"/>
</dbReference>
<evidence type="ECO:0000256" key="3">
    <source>
        <dbReference type="ARBA" id="ARBA00008037"/>
    </source>
</evidence>
<evidence type="ECO:0000313" key="21">
    <source>
        <dbReference type="Proteomes" id="UP000038010"/>
    </source>
</evidence>
<feature type="compositionally biased region" description="Polar residues" evidence="17">
    <location>
        <begin position="1178"/>
        <end position="1188"/>
    </location>
</feature>
<dbReference type="InterPro" id="IPR003347">
    <property type="entry name" value="JmjC_dom"/>
</dbReference>
<evidence type="ECO:0000256" key="11">
    <source>
        <dbReference type="ARBA" id="ARBA00023015"/>
    </source>
</evidence>
<evidence type="ECO:0000256" key="5">
    <source>
        <dbReference type="ARBA" id="ARBA00015153"/>
    </source>
</evidence>
<dbReference type="PANTHER" id="PTHR23123">
    <property type="entry name" value="PHD/F-BOX CONTAINING PROTEIN"/>
    <property type="match status" value="1"/>
</dbReference>
<evidence type="ECO:0000256" key="16">
    <source>
        <dbReference type="PROSITE-ProRule" id="PRU00146"/>
    </source>
</evidence>
<feature type="compositionally biased region" description="Polar residues" evidence="17">
    <location>
        <begin position="149"/>
        <end position="173"/>
    </location>
</feature>
<evidence type="ECO:0000256" key="14">
    <source>
        <dbReference type="ARBA" id="ARBA00031083"/>
    </source>
</evidence>
<dbReference type="SUPFAM" id="SSF51197">
    <property type="entry name" value="Clavaminate synthase-like"/>
    <property type="match status" value="1"/>
</dbReference>
<keyword evidence="13" id="KW-0539">Nucleus</keyword>
<feature type="compositionally biased region" description="Polar residues" evidence="17">
    <location>
        <begin position="112"/>
        <end position="127"/>
    </location>
</feature>
<dbReference type="RefSeq" id="XP_017999987.1">
    <property type="nucleotide sequence ID" value="XM_018140279.1"/>
</dbReference>
<accession>A0A0N1H944</accession>
<dbReference type="Proteomes" id="UP000038010">
    <property type="component" value="Unassembled WGS sequence"/>
</dbReference>
<evidence type="ECO:0000256" key="1">
    <source>
        <dbReference type="ARBA" id="ARBA00001954"/>
    </source>
</evidence>
<evidence type="ECO:0000256" key="13">
    <source>
        <dbReference type="ARBA" id="ARBA00023242"/>
    </source>
</evidence>
<dbReference type="PROSITE" id="PS50016">
    <property type="entry name" value="ZF_PHD_2"/>
    <property type="match status" value="1"/>
</dbReference>
<dbReference type="OrthoDB" id="5876800at2759"/>
<feature type="compositionally biased region" description="Polar residues" evidence="17">
    <location>
        <begin position="299"/>
        <end position="314"/>
    </location>
</feature>
<feature type="region of interest" description="Disordered" evidence="17">
    <location>
        <begin position="294"/>
        <end position="326"/>
    </location>
</feature>
<feature type="compositionally biased region" description="Low complexity" evidence="17">
    <location>
        <begin position="137"/>
        <end position="148"/>
    </location>
</feature>
<dbReference type="CDD" id="cd15517">
    <property type="entry name" value="PHD_TCF19_like"/>
    <property type="match status" value="1"/>
</dbReference>
<feature type="region of interest" description="Disordered" evidence="17">
    <location>
        <begin position="978"/>
        <end position="1059"/>
    </location>
</feature>
<dbReference type="CDD" id="cd00067">
    <property type="entry name" value="GAL4"/>
    <property type="match status" value="2"/>
</dbReference>
<evidence type="ECO:0000259" key="19">
    <source>
        <dbReference type="PROSITE" id="PS51184"/>
    </source>
</evidence>
<dbReference type="GO" id="GO:0005634">
    <property type="term" value="C:nucleus"/>
    <property type="evidence" value="ECO:0007669"/>
    <property type="project" value="UniProtKB-SubCell"/>
</dbReference>
<dbReference type="PROSITE" id="PS51184">
    <property type="entry name" value="JMJC"/>
    <property type="match status" value="1"/>
</dbReference>
<comment type="catalytic activity">
    <reaction evidence="15">
        <text>N(6),N(6)-dimethyl-L-lysyl(36)-[histone H3] + 2 2-oxoglutarate + 2 O2 = L-lysyl(36)-[histone H3] + 2 formaldehyde + 2 succinate + 2 CO2</text>
        <dbReference type="Rhea" id="RHEA:42032"/>
        <dbReference type="Rhea" id="RHEA-COMP:9785"/>
        <dbReference type="Rhea" id="RHEA-COMP:9787"/>
        <dbReference type="ChEBI" id="CHEBI:15379"/>
        <dbReference type="ChEBI" id="CHEBI:16526"/>
        <dbReference type="ChEBI" id="CHEBI:16810"/>
        <dbReference type="ChEBI" id="CHEBI:16842"/>
        <dbReference type="ChEBI" id="CHEBI:29969"/>
        <dbReference type="ChEBI" id="CHEBI:30031"/>
        <dbReference type="ChEBI" id="CHEBI:61976"/>
        <dbReference type="EC" id="1.14.11.27"/>
    </reaction>
</comment>